<gene>
    <name evidence="3" type="ORF">RS3R1_36780</name>
</gene>
<evidence type="ECO:0000259" key="1">
    <source>
        <dbReference type="Pfam" id="PF13032"/>
    </source>
</evidence>
<reference evidence="3" key="2">
    <citation type="submission" date="2022-11" db="EMBL/GenBank/DDBJ databases">
        <title>Draft genome sequencing of Pseudomonas atacamensis RS3R1.</title>
        <authorList>
            <person name="Furuya T."/>
            <person name="Kaneko H."/>
        </authorList>
    </citation>
    <scope>NUCLEOTIDE SEQUENCE</scope>
    <source>
        <strain evidence="3">RS3R-1</strain>
    </source>
</reference>
<feature type="domain" description="Prokaryotic pPIWI-RE MID" evidence="2">
    <location>
        <begin position="429"/>
        <end position="510"/>
    </location>
</feature>
<reference evidence="3" key="3">
    <citation type="journal article" date="2023" name="J. Biotechnol.">
        <title>Draft Genome Sequences of Endophytic Pseudomonas Strains, Isolated from the Interior of Brassicaceae Plants.</title>
        <authorList>
            <person name="Kaneko H."/>
            <person name="Furuya T."/>
        </authorList>
    </citation>
    <scope>NUCLEOTIDE SEQUENCE</scope>
    <source>
        <strain evidence="3">RS3R-1</strain>
    </source>
</reference>
<feature type="domain" description="pPIWI-RE RNaseH" evidence="1">
    <location>
        <begin position="538"/>
        <end position="773"/>
    </location>
</feature>
<comment type="caution">
    <text evidence="3">The sequence shown here is derived from an EMBL/GenBank/DDBJ whole genome shotgun (WGS) entry which is preliminary data.</text>
</comment>
<dbReference type="RefSeq" id="WP_281892224.1">
    <property type="nucleotide sequence ID" value="NZ_BSCQ01000042.1"/>
</dbReference>
<keyword evidence="4" id="KW-1185">Reference proteome</keyword>
<dbReference type="Proteomes" id="UP001145022">
    <property type="component" value="Unassembled WGS sequence"/>
</dbReference>
<accession>A0ABQ5PMB4</accession>
<sequence>MKNLDLRTSLFSFEPRELGHAHRVQISSDYLAAWQVLQNLGRKHHPGLPTNALKEMLAAVSGGPVDVNLYPYRDKGVSAILMLNPLPVDTINQILYLWSLEVMRIWGEQVEGLESKLNVIDIAPILADELVREDGFSPLAYNVIPWLVGRAMCAAPLQSTQNGSPNPIPKLIALQQASDGSLLAWDDPITPEGERHASALHVIEPKLKLLRDCTEPFIQLSVKLSQIMPTSVGRKKHAWVHAGQTIVKARIRSKMTESGWRTLYEFPTNKLLAYMGIQPLPEPIEGDIPANSLVRPIYVSPPLTPAIGSGPGPLFLDQACFHLLRCVKGSQPLLVRKAVSSIKTAKAIPPVERITVHAAVLAANSEIMLRLSTASETLGAAMPFFKKYAPPEIALTRLAVENASSMLEGAAPISDLDKWLRSAVIPEIEKHNTSVAIVETSVAAAARDANSDPKHYIRRVLAEHGIVTQFIMHEVPDPEKTKTRAGKVQRDFRALNTVTEAIRLTGYFPTAFVKAKSLPANTTLLSIRLDRITDRGDLIHLPVITRTVAGSQRCEIYWFVAGNPDRGQWYEFTQGVAAIHATPALINPEAINKLVTWSMLFATEEVDAPLIVCLDSNLRTFYKGLQDSPNTGLPPVPPGSAIVRIRVDDDIAQMSGNHTDHPHEPRYIGQKIGLFQSLRSPAVYYFVSPSKIYSKAEGQRKNTRYQVDDKLLKDPWQQLGVTEITVIEPGAFASATVIAEQVALLCRNAPLWDGQLKLPSPMHLGAQVARDHPIMEMHRKSEANRIAEKA</sequence>
<evidence type="ECO:0000313" key="3">
    <source>
        <dbReference type="EMBL" id="GLH44590.1"/>
    </source>
</evidence>
<evidence type="ECO:0008006" key="5">
    <source>
        <dbReference type="Google" id="ProtNLM"/>
    </source>
</evidence>
<dbReference type="Pfam" id="PF18157">
    <property type="entry name" value="MID_pPIWI_RE"/>
    <property type="match status" value="1"/>
</dbReference>
<reference evidence="3" key="1">
    <citation type="journal article" date="2021" name="Sci. Rep.">
        <title>An efficient direct screening system for microorganisms that activate plant immune responses based on plant-microbe interactions using cultured plant cells.</title>
        <authorList>
            <person name="Kurokawa M."/>
            <person name="Nakano M."/>
            <person name="Kitahata N."/>
            <person name="Kuchitsu K."/>
            <person name="Furuya T."/>
        </authorList>
    </citation>
    <scope>NUCLEOTIDE SEQUENCE</scope>
    <source>
        <strain evidence="3">RS3R-1</strain>
    </source>
</reference>
<organism evidence="3 4">
    <name type="scientific">Pseudomonas atacamensis</name>
    <dbReference type="NCBI Taxonomy" id="2565368"/>
    <lineage>
        <taxon>Bacteria</taxon>
        <taxon>Pseudomonadati</taxon>
        <taxon>Pseudomonadota</taxon>
        <taxon>Gammaproteobacteria</taxon>
        <taxon>Pseudomonadales</taxon>
        <taxon>Pseudomonadaceae</taxon>
        <taxon>Pseudomonas</taxon>
    </lineage>
</organism>
<dbReference type="Pfam" id="PF13032">
    <property type="entry name" value="RNaseH_pPIWI_RE"/>
    <property type="match status" value="1"/>
</dbReference>
<dbReference type="EMBL" id="BSCQ01000042">
    <property type="protein sequence ID" value="GLH44590.1"/>
    <property type="molecule type" value="Genomic_DNA"/>
</dbReference>
<name>A0ABQ5PMB4_9PSED</name>
<dbReference type="InterPro" id="IPR040496">
    <property type="entry name" value="MID_pPIWI_RE"/>
</dbReference>
<evidence type="ECO:0000313" key="4">
    <source>
        <dbReference type="Proteomes" id="UP001145022"/>
    </source>
</evidence>
<dbReference type="InterPro" id="IPR024996">
    <property type="entry name" value="RNaseH_pPIWI_RE"/>
</dbReference>
<proteinExistence type="predicted"/>
<evidence type="ECO:0000259" key="2">
    <source>
        <dbReference type="Pfam" id="PF18157"/>
    </source>
</evidence>
<protein>
    <recommendedName>
        <fullName evidence="5">DUF3893 domain-containing protein</fullName>
    </recommendedName>
</protein>